<organism evidence="2 3">
    <name type="scientific">Hymenobacter wooponensis</name>
    <dbReference type="NCBI Taxonomy" id="1525360"/>
    <lineage>
        <taxon>Bacteria</taxon>
        <taxon>Pseudomonadati</taxon>
        <taxon>Bacteroidota</taxon>
        <taxon>Cytophagia</taxon>
        <taxon>Cytophagales</taxon>
        <taxon>Hymenobacteraceae</taxon>
        <taxon>Hymenobacter</taxon>
    </lineage>
</organism>
<feature type="transmembrane region" description="Helical" evidence="1">
    <location>
        <begin position="70"/>
        <end position="89"/>
    </location>
</feature>
<evidence type="ECO:0000256" key="1">
    <source>
        <dbReference type="SAM" id="Phobius"/>
    </source>
</evidence>
<comment type="caution">
    <text evidence="2">The sequence shown here is derived from an EMBL/GenBank/DDBJ whole genome shotgun (WGS) entry which is preliminary data.</text>
</comment>
<evidence type="ECO:0000313" key="2">
    <source>
        <dbReference type="EMBL" id="TGD83099.1"/>
    </source>
</evidence>
<feature type="transmembrane region" description="Helical" evidence="1">
    <location>
        <begin position="24"/>
        <end position="49"/>
    </location>
</feature>
<sequence length="140" mass="16448">MFRLLLLTNSYIHAFYAKWSPDPAFQACLVTVLLIFFNILEILLVVAGISGVSFREMVFGDRVPTGKAEHALLVIPLLTVLAIINYGLVYHRNKHHEYFFRLSHESQYVRHRDFYVFWLYFLLTVLPLGWWLIQSIANMQ</sequence>
<dbReference type="EMBL" id="SRKZ01000001">
    <property type="protein sequence ID" value="TGD83099.1"/>
    <property type="molecule type" value="Genomic_DNA"/>
</dbReference>
<reference evidence="2 3" key="1">
    <citation type="submission" date="2019-04" db="EMBL/GenBank/DDBJ databases">
        <authorList>
            <person name="Feng G."/>
            <person name="Zhang J."/>
            <person name="Zhu H."/>
        </authorList>
    </citation>
    <scope>NUCLEOTIDE SEQUENCE [LARGE SCALE GENOMIC DNA]</scope>
    <source>
        <strain evidence="2 3">JCM 19491</strain>
    </source>
</reference>
<keyword evidence="1" id="KW-1133">Transmembrane helix</keyword>
<proteinExistence type="predicted"/>
<keyword evidence="3" id="KW-1185">Reference proteome</keyword>
<accession>A0A4Z0MUE6</accession>
<evidence type="ECO:0000313" key="3">
    <source>
        <dbReference type="Proteomes" id="UP000298284"/>
    </source>
</evidence>
<name>A0A4Z0MUE6_9BACT</name>
<dbReference type="OrthoDB" id="9841527at2"/>
<dbReference type="RefSeq" id="WP_135529251.1">
    <property type="nucleotide sequence ID" value="NZ_SRKZ01000001.1"/>
</dbReference>
<feature type="transmembrane region" description="Helical" evidence="1">
    <location>
        <begin position="115"/>
        <end position="133"/>
    </location>
</feature>
<gene>
    <name evidence="2" type="ORF">EU557_04785</name>
</gene>
<dbReference type="AlphaFoldDB" id="A0A4Z0MUE6"/>
<keyword evidence="1" id="KW-0472">Membrane</keyword>
<keyword evidence="1" id="KW-0812">Transmembrane</keyword>
<dbReference type="Proteomes" id="UP000298284">
    <property type="component" value="Unassembled WGS sequence"/>
</dbReference>
<protein>
    <submittedName>
        <fullName evidence="2">Uncharacterized protein</fullName>
    </submittedName>
</protein>